<evidence type="ECO:0000313" key="2">
    <source>
        <dbReference type="EMBL" id="KZX20476.1"/>
    </source>
</evidence>
<reference evidence="2 3" key="1">
    <citation type="submission" date="2015-08" db="EMBL/GenBank/DDBJ databases">
        <title>Draft Genome Sequence of Rathayibacter sp. Strain VKM Ac-2596 Isolated from Leaf Gall Induced by Plant-Parasitic Nematodes.</title>
        <authorList>
            <person name="Vasilenko O.V."/>
            <person name="Starodumova I.P."/>
            <person name="Tarlachkov S.V."/>
            <person name="Dorofeeva L.V."/>
            <person name="Evtushenko L.I."/>
        </authorList>
    </citation>
    <scope>NUCLEOTIDE SEQUENCE [LARGE SCALE GENOMIC DNA]</scope>
    <source>
        <strain evidence="2 3">VKM Ac-2596</strain>
    </source>
</reference>
<dbReference type="PANTHER" id="PTHR37305:SF1">
    <property type="entry name" value="MEMBRANE PROTEIN"/>
    <property type="match status" value="1"/>
</dbReference>
<dbReference type="RefSeq" id="WP_330220161.1">
    <property type="nucleotide sequence ID" value="NZ_LIIN01000095.1"/>
</dbReference>
<name>A0A166HEW2_9MICO</name>
<dbReference type="AlphaFoldDB" id="A0A166HEW2"/>
<evidence type="ECO:0000256" key="1">
    <source>
        <dbReference type="SAM" id="Phobius"/>
    </source>
</evidence>
<feature type="transmembrane region" description="Helical" evidence="1">
    <location>
        <begin position="62"/>
        <end position="84"/>
    </location>
</feature>
<keyword evidence="1" id="KW-0812">Transmembrane</keyword>
<gene>
    <name evidence="2" type="ORF">ACH61_02398</name>
</gene>
<sequence length="170" mass="17717">MTPVGRVRLLAVKFIASVAFCLAAALTVMIVGILIGLVLFPAGPVTLLSGSTVPLVDAIGRALVIAVYAALSLVALVAVGLFFSTLTDVPVGAMAATVVVSIASQIVGSLSQLDALHPFLLTDRWFDFADLLRDPIAWSSFGENALLQLAYVAVFGSLAIGRFTTRDILS</sequence>
<organism evidence="2 3">
    <name type="scientific">Rathayibacter tanaceti</name>
    <dbReference type="NCBI Taxonomy" id="1671680"/>
    <lineage>
        <taxon>Bacteria</taxon>
        <taxon>Bacillati</taxon>
        <taxon>Actinomycetota</taxon>
        <taxon>Actinomycetes</taxon>
        <taxon>Micrococcales</taxon>
        <taxon>Microbacteriaceae</taxon>
        <taxon>Rathayibacter</taxon>
    </lineage>
</organism>
<dbReference type="PATRIC" id="fig|1671680.3.peg.2560"/>
<proteinExistence type="predicted"/>
<feature type="transmembrane region" description="Helical" evidence="1">
    <location>
        <begin position="145"/>
        <end position="164"/>
    </location>
</feature>
<keyword evidence="3" id="KW-1185">Reference proteome</keyword>
<protein>
    <submittedName>
        <fullName evidence="2">ABC-2 family transporter protein</fullName>
    </submittedName>
</protein>
<accession>A0A166HEW2</accession>
<feature type="transmembrane region" description="Helical" evidence="1">
    <location>
        <begin position="12"/>
        <end position="42"/>
    </location>
</feature>
<feature type="transmembrane region" description="Helical" evidence="1">
    <location>
        <begin position="91"/>
        <end position="111"/>
    </location>
</feature>
<dbReference type="EMBL" id="LIIN01000095">
    <property type="protein sequence ID" value="KZX20476.1"/>
    <property type="molecule type" value="Genomic_DNA"/>
</dbReference>
<keyword evidence="1" id="KW-1133">Transmembrane helix</keyword>
<dbReference type="Proteomes" id="UP000076717">
    <property type="component" value="Unassembled WGS sequence"/>
</dbReference>
<evidence type="ECO:0000313" key="3">
    <source>
        <dbReference type="Proteomes" id="UP000076717"/>
    </source>
</evidence>
<keyword evidence="1" id="KW-0472">Membrane</keyword>
<dbReference type="PANTHER" id="PTHR37305">
    <property type="entry name" value="INTEGRAL MEMBRANE PROTEIN-RELATED"/>
    <property type="match status" value="1"/>
</dbReference>
<comment type="caution">
    <text evidence="2">The sequence shown here is derived from an EMBL/GenBank/DDBJ whole genome shotgun (WGS) entry which is preliminary data.</text>
</comment>